<evidence type="ECO:0000256" key="3">
    <source>
        <dbReference type="ARBA" id="ARBA00022679"/>
    </source>
</evidence>
<evidence type="ECO:0000256" key="1">
    <source>
        <dbReference type="ARBA" id="ARBA00022552"/>
    </source>
</evidence>
<dbReference type="EC" id="2.1.1.166" evidence="6 11"/>
<dbReference type="GO" id="GO:0008650">
    <property type="term" value="F:rRNA (uridine-2'-O-)-methyltransferase activity"/>
    <property type="evidence" value="ECO:0007669"/>
    <property type="project" value="UniProtKB-UniRule"/>
</dbReference>
<dbReference type="PANTHER" id="PTHR10920:SF18">
    <property type="entry name" value="RRNA METHYLTRANSFERASE 2, MITOCHONDRIAL"/>
    <property type="match status" value="1"/>
</dbReference>
<feature type="binding site" evidence="11">
    <location>
        <position position="50"/>
    </location>
    <ligand>
        <name>S-adenosyl-L-methionine</name>
        <dbReference type="ChEBI" id="CHEBI:59789"/>
    </ligand>
</feature>
<keyword evidence="3 11" id="KW-0808">Transferase</keyword>
<evidence type="ECO:0000256" key="5">
    <source>
        <dbReference type="ARBA" id="ARBA00037569"/>
    </source>
</evidence>
<gene>
    <name evidence="11" type="primary">rlmE</name>
    <name evidence="11" type="synonym">ftsJ</name>
    <name evidence="11" type="synonym">rrmJ</name>
    <name evidence="14" type="ORF">X474_28065</name>
</gene>
<reference evidence="14 15" key="1">
    <citation type="submission" date="2013-11" db="EMBL/GenBank/DDBJ databases">
        <title>Metagenomic analysis of a methanogenic consortium involved in long chain n-alkane degradation.</title>
        <authorList>
            <person name="Davidova I.A."/>
            <person name="Callaghan A.V."/>
            <person name="Wawrik B."/>
            <person name="Pruitt S."/>
            <person name="Marks C."/>
            <person name="Duncan K.E."/>
            <person name="Suflita J.M."/>
        </authorList>
    </citation>
    <scope>NUCLEOTIDE SEQUENCE [LARGE SCALE GENOMIC DNA]</scope>
    <source>
        <strain evidence="14 15">SPR</strain>
    </source>
</reference>
<feature type="binding site" evidence="11">
    <location>
        <position position="52"/>
    </location>
    <ligand>
        <name>S-adenosyl-L-methionine</name>
        <dbReference type="ChEBI" id="CHEBI:59789"/>
    </ligand>
</feature>
<feature type="binding site" evidence="11">
    <location>
        <position position="110"/>
    </location>
    <ligand>
        <name>S-adenosyl-L-methionine</name>
        <dbReference type="ChEBI" id="CHEBI:59789"/>
    </ligand>
</feature>
<evidence type="ECO:0000256" key="12">
    <source>
        <dbReference type="PIRSR" id="PIRSR005461-1"/>
    </source>
</evidence>
<keyword evidence="4 11" id="KW-0949">S-adenosyl-L-methionine</keyword>
<feature type="binding site" evidence="11">
    <location>
        <position position="70"/>
    </location>
    <ligand>
        <name>S-adenosyl-L-methionine</name>
        <dbReference type="ChEBI" id="CHEBI:59789"/>
    </ligand>
</feature>
<evidence type="ECO:0000256" key="11">
    <source>
        <dbReference type="HAMAP-Rule" id="MF_01547"/>
    </source>
</evidence>
<evidence type="ECO:0000313" key="14">
    <source>
        <dbReference type="EMBL" id="KIX10774.1"/>
    </source>
</evidence>
<sequence>MTRSNLDNYYHKAKKEGYAARSIYKLEEIDRRYHILKSGMKVVDLGCHPGSWMQYVSRKVGPKGLVVGVDIQPLAVAQSANTRFIQTDLFNLKADDFRKYAESFDLILSDAAPRTTGVHHADVDKSVAMAEKAFDLARELLKPGGGLVTKVFFGAGTDDLIKKVKIAFKLGKAHKPSASKSKSKEIYLLGMGLK</sequence>
<dbReference type="InterPro" id="IPR029063">
    <property type="entry name" value="SAM-dependent_MTases_sf"/>
</dbReference>
<dbReference type="Pfam" id="PF01728">
    <property type="entry name" value="FtsJ"/>
    <property type="match status" value="1"/>
</dbReference>
<accession>A0A0D2IXJ4</accession>
<dbReference type="InterPro" id="IPR002877">
    <property type="entry name" value="RNA_MeTrfase_FtsJ_dom"/>
</dbReference>
<dbReference type="SUPFAM" id="SSF53335">
    <property type="entry name" value="S-adenosyl-L-methionine-dependent methyltransferases"/>
    <property type="match status" value="1"/>
</dbReference>
<organism evidence="14 15">
    <name type="scientific">Dethiosulfatarculus sandiegensis</name>
    <dbReference type="NCBI Taxonomy" id="1429043"/>
    <lineage>
        <taxon>Bacteria</taxon>
        <taxon>Pseudomonadati</taxon>
        <taxon>Thermodesulfobacteriota</taxon>
        <taxon>Desulfarculia</taxon>
        <taxon>Desulfarculales</taxon>
        <taxon>Desulfarculaceae</taxon>
        <taxon>Dethiosulfatarculus</taxon>
    </lineage>
</organism>
<dbReference type="AlphaFoldDB" id="A0A0D2IXJ4"/>
<dbReference type="InterPro" id="IPR015507">
    <property type="entry name" value="rRNA-MeTfrase_E"/>
</dbReference>
<comment type="subcellular location">
    <subcellularLocation>
        <location evidence="11">Cytoplasm</location>
    </subcellularLocation>
</comment>
<keyword evidence="2 11" id="KW-0489">Methyltransferase</keyword>
<dbReference type="STRING" id="1429043.X474_28065"/>
<dbReference type="Gene3D" id="3.40.50.150">
    <property type="entry name" value="Vaccinia Virus protein VP39"/>
    <property type="match status" value="1"/>
</dbReference>
<evidence type="ECO:0000256" key="10">
    <source>
        <dbReference type="ARBA" id="ARBA00048970"/>
    </source>
</evidence>
<comment type="similarity">
    <text evidence="11">Belongs to the class I-like SAM-binding methyltransferase superfamily. RNA methyltransferase RlmE family.</text>
</comment>
<feature type="active site" description="Proton acceptor" evidence="11 12">
    <location>
        <position position="150"/>
    </location>
</feature>
<comment type="catalytic activity">
    <reaction evidence="10 11">
        <text>uridine(2552) in 23S rRNA + S-adenosyl-L-methionine = 2'-O-methyluridine(2552) in 23S rRNA + S-adenosyl-L-homocysteine + H(+)</text>
        <dbReference type="Rhea" id="RHEA:42720"/>
        <dbReference type="Rhea" id="RHEA-COMP:10202"/>
        <dbReference type="Rhea" id="RHEA-COMP:10203"/>
        <dbReference type="ChEBI" id="CHEBI:15378"/>
        <dbReference type="ChEBI" id="CHEBI:57856"/>
        <dbReference type="ChEBI" id="CHEBI:59789"/>
        <dbReference type="ChEBI" id="CHEBI:65315"/>
        <dbReference type="ChEBI" id="CHEBI:74478"/>
        <dbReference type="EC" id="2.1.1.166"/>
    </reaction>
</comment>
<evidence type="ECO:0000256" key="2">
    <source>
        <dbReference type="ARBA" id="ARBA00022603"/>
    </source>
</evidence>
<dbReference type="InterPro" id="IPR050082">
    <property type="entry name" value="RNA_methyltr_RlmE"/>
</dbReference>
<proteinExistence type="inferred from homology"/>
<dbReference type="InParanoid" id="A0A0D2IXJ4"/>
<evidence type="ECO:0000259" key="13">
    <source>
        <dbReference type="Pfam" id="PF01728"/>
    </source>
</evidence>
<dbReference type="OrthoDB" id="9790080at2"/>
<dbReference type="EMBL" id="AZAC01000083">
    <property type="protein sequence ID" value="KIX10774.1"/>
    <property type="molecule type" value="Genomic_DNA"/>
</dbReference>
<dbReference type="PANTHER" id="PTHR10920">
    <property type="entry name" value="RIBOSOMAL RNA METHYLTRANSFERASE"/>
    <property type="match status" value="1"/>
</dbReference>
<dbReference type="PIRSF" id="PIRSF005461">
    <property type="entry name" value="23S_rRNA_mtase"/>
    <property type="match status" value="1"/>
</dbReference>
<comment type="function">
    <text evidence="5 11">Specifically methylates the uridine in position 2552 of 23S rRNA at the 2'-O position of the ribose in the fully assembled 50S ribosomal subunit.</text>
</comment>
<keyword evidence="1 11" id="KW-0698">rRNA processing</keyword>
<keyword evidence="11" id="KW-0963">Cytoplasm</keyword>
<comment type="caution">
    <text evidence="14">The sequence shown here is derived from an EMBL/GenBank/DDBJ whole genome shotgun (WGS) entry which is preliminary data.</text>
</comment>
<dbReference type="HAMAP" id="MF_01547">
    <property type="entry name" value="RNA_methyltr_E"/>
    <property type="match status" value="1"/>
</dbReference>
<evidence type="ECO:0000256" key="8">
    <source>
        <dbReference type="ARBA" id="ARBA00041995"/>
    </source>
</evidence>
<dbReference type="GO" id="GO:0005737">
    <property type="term" value="C:cytoplasm"/>
    <property type="evidence" value="ECO:0007669"/>
    <property type="project" value="UniProtKB-SubCell"/>
</dbReference>
<feature type="domain" description="Ribosomal RNA methyltransferase FtsJ" evidence="13">
    <location>
        <begin position="18"/>
        <end position="192"/>
    </location>
</feature>
<feature type="binding site" evidence="11">
    <location>
        <position position="88"/>
    </location>
    <ligand>
        <name>S-adenosyl-L-methionine</name>
        <dbReference type="ChEBI" id="CHEBI:59789"/>
    </ligand>
</feature>
<evidence type="ECO:0000256" key="9">
    <source>
        <dbReference type="ARBA" id="ARBA00042745"/>
    </source>
</evidence>
<keyword evidence="15" id="KW-1185">Reference proteome</keyword>
<evidence type="ECO:0000256" key="4">
    <source>
        <dbReference type="ARBA" id="ARBA00022691"/>
    </source>
</evidence>
<dbReference type="FunCoup" id="A0A0D2IXJ4">
    <property type="interactions" value="450"/>
</dbReference>
<dbReference type="RefSeq" id="WP_044352951.1">
    <property type="nucleotide sequence ID" value="NZ_AZAC01000083.1"/>
</dbReference>
<dbReference type="Proteomes" id="UP000032233">
    <property type="component" value="Unassembled WGS sequence"/>
</dbReference>
<evidence type="ECO:0000313" key="15">
    <source>
        <dbReference type="Proteomes" id="UP000032233"/>
    </source>
</evidence>
<evidence type="ECO:0000256" key="6">
    <source>
        <dbReference type="ARBA" id="ARBA00038861"/>
    </source>
</evidence>
<protein>
    <recommendedName>
        <fullName evidence="7 11">Ribosomal RNA large subunit methyltransferase E</fullName>
        <ecNumber evidence="6 11">2.1.1.166</ecNumber>
    </recommendedName>
    <alternativeName>
        <fullName evidence="9 11">23S rRNA Um2552 methyltransferase</fullName>
    </alternativeName>
    <alternativeName>
        <fullName evidence="8 11">rRNA (uridine-2'-O-)-methyltransferase</fullName>
    </alternativeName>
</protein>
<dbReference type="PATRIC" id="fig|1429043.3.peg.5961"/>
<evidence type="ECO:0000256" key="7">
    <source>
        <dbReference type="ARBA" id="ARBA00041129"/>
    </source>
</evidence>
<name>A0A0D2IXJ4_9BACT</name>